<dbReference type="PANTHER" id="PTHR30121">
    <property type="entry name" value="UNCHARACTERIZED PROTEIN YJGR-RELATED"/>
    <property type="match status" value="1"/>
</dbReference>
<dbReference type="Proteomes" id="UP000093069">
    <property type="component" value="Chromosome I"/>
</dbReference>
<gene>
    <name evidence="2" type="ORF">A3L04_06420</name>
    <name evidence="3" type="ORF">CHITON_1419</name>
</gene>
<name>A0A161KIW6_9EURY</name>
<dbReference type="InterPro" id="IPR002789">
    <property type="entry name" value="HerA_central"/>
</dbReference>
<sequence length="470" mass="54441">MVEAVINAATTFPRQRNIILVGKANQVDETGSTYRYLELTEEDANHMVFLGPSGFRKTTAMKALIQEIWTKTSWGRDREKPLIVVFEAKYDRAKAQAVKNTFITLLKEKGEKWLKDRFGEEHYKEMKFYITLLMNPGMAGSIGLMGDFALAWGNILGLQKIDSRNTELSNFGLRPEPFPMRRIVFNPTRELHHIAYDSGPEAEIIATKIKYSRLNFEDLAKLLNLNNYTIYSGVIKEAWDHLKIRDPDEVLHRAKEIYQEMLEFLEIESAKPNMSLWGVKATMERLKSNPLFEKDGKDLIDIIDNDKINVIDFSQNSRLTLEEKKLIFRKIIEYLMNEYAQIKETAIFIVGDEIQKYLDDHTGRKIISSLFREGRSNQINLFAATQYLHSLPSELIYGASHIAILGFLTSADDTRLLRKLIPDFELKYHQPLARTPGEVEKLRREHKGRGYIIINKLFTERILFRPSQTL</sequence>
<dbReference type="PANTHER" id="PTHR30121:SF6">
    <property type="entry name" value="SLR6007 PROTEIN"/>
    <property type="match status" value="1"/>
</dbReference>
<evidence type="ECO:0000259" key="1">
    <source>
        <dbReference type="Pfam" id="PF01935"/>
    </source>
</evidence>
<dbReference type="InterPro" id="IPR027417">
    <property type="entry name" value="P-loop_NTPase"/>
</dbReference>
<dbReference type="Pfam" id="PF01935">
    <property type="entry name" value="DUF87"/>
    <property type="match status" value="1"/>
</dbReference>
<dbReference type="InterPro" id="IPR051162">
    <property type="entry name" value="T4SS_component"/>
</dbReference>
<proteinExistence type="predicted"/>
<keyword evidence="5" id="KW-1185">Reference proteome</keyword>
<dbReference type="RefSeq" id="WP_068578058.1">
    <property type="nucleotide sequence ID" value="NZ_CP015193.1"/>
</dbReference>
<dbReference type="Gene3D" id="3.40.50.300">
    <property type="entry name" value="P-loop containing nucleotide triphosphate hydrolases"/>
    <property type="match status" value="1"/>
</dbReference>
<dbReference type="EMBL" id="CP015193">
    <property type="protein sequence ID" value="ASJ16732.1"/>
    <property type="molecule type" value="Genomic_DNA"/>
</dbReference>
<reference evidence="2 5" key="3">
    <citation type="submission" date="2016-04" db="EMBL/GenBank/DDBJ databases">
        <title>Complete genome sequence of Thermococcus chitonophagus type strain GC74.</title>
        <authorList>
            <person name="Oger P.M."/>
        </authorList>
    </citation>
    <scope>NUCLEOTIDE SEQUENCE [LARGE SCALE GENOMIC DNA]</scope>
    <source>
        <strain evidence="2 5">GC74</strain>
    </source>
</reference>
<dbReference type="STRING" id="54262.CHITON_1419"/>
<evidence type="ECO:0000313" key="4">
    <source>
        <dbReference type="Proteomes" id="UP000093069"/>
    </source>
</evidence>
<evidence type="ECO:0000313" key="2">
    <source>
        <dbReference type="EMBL" id="ASJ16732.1"/>
    </source>
</evidence>
<dbReference type="OrthoDB" id="88184at2157"/>
<dbReference type="GeneID" id="33322197"/>
<evidence type="ECO:0000313" key="3">
    <source>
        <dbReference type="EMBL" id="CUX78198.1"/>
    </source>
</evidence>
<protein>
    <submittedName>
        <fullName evidence="3">Predicted ATPase, AAA superfamily</fullName>
    </submittedName>
</protein>
<accession>A0A161KIW6</accession>
<reference evidence="4" key="2">
    <citation type="submission" date="2016-01" db="EMBL/GenBank/DDBJ databases">
        <authorList>
            <person name="Vorgias C.E."/>
        </authorList>
    </citation>
    <scope>NUCLEOTIDE SEQUENCE [LARGE SCALE GENOMIC DNA]</scope>
</reference>
<dbReference type="EMBL" id="LN999010">
    <property type="protein sequence ID" value="CUX78198.1"/>
    <property type="molecule type" value="Genomic_DNA"/>
</dbReference>
<organism evidence="3 4">
    <name type="scientific">Thermococcus chitonophagus</name>
    <dbReference type="NCBI Taxonomy" id="54262"/>
    <lineage>
        <taxon>Archaea</taxon>
        <taxon>Methanobacteriati</taxon>
        <taxon>Methanobacteriota</taxon>
        <taxon>Thermococci</taxon>
        <taxon>Thermococcales</taxon>
        <taxon>Thermococcaceae</taxon>
        <taxon>Thermococcus</taxon>
    </lineage>
</organism>
<dbReference type="KEGG" id="tch:CHITON_1419"/>
<dbReference type="Proteomes" id="UP000250189">
    <property type="component" value="Chromosome"/>
</dbReference>
<feature type="domain" description="Helicase HerA central" evidence="1">
    <location>
        <begin position="183"/>
        <end position="319"/>
    </location>
</feature>
<evidence type="ECO:0000313" key="5">
    <source>
        <dbReference type="Proteomes" id="UP000250189"/>
    </source>
</evidence>
<dbReference type="AlphaFoldDB" id="A0A161KIW6"/>
<dbReference type="SUPFAM" id="SSF52540">
    <property type="entry name" value="P-loop containing nucleoside triphosphate hydrolases"/>
    <property type="match status" value="1"/>
</dbReference>
<reference evidence="3" key="1">
    <citation type="submission" date="2016-01" db="EMBL/GenBank/DDBJ databases">
        <authorList>
            <person name="McClelland M."/>
            <person name="Jain A."/>
            <person name="Saraogi P."/>
            <person name="Mendelson R."/>
            <person name="Westerman R."/>
            <person name="SanMiguel P."/>
            <person name="Csonka L."/>
        </authorList>
    </citation>
    <scope>NUCLEOTIDE SEQUENCE</scope>
    <source>
        <strain evidence="3">1</strain>
    </source>
</reference>